<dbReference type="EMBL" id="JACVHL010000011">
    <property type="protein sequence ID" value="MCC3805917.1"/>
    <property type="molecule type" value="Genomic_DNA"/>
</dbReference>
<accession>A0A9Q3YJU3</accession>
<gene>
    <name evidence="1" type="ORF">IB292_12760</name>
</gene>
<sequence length="388" mass="44501">MMPIKYLYVDDDETEKLEELITELEFHAGGQLEITHTQTRPMKDIQKMFSEGGFDGLMIDQKLDAANENGVVAGYWGTSLAQDCRTEMIGNQMVVAPIVLFSNEDVYVKYFDKDQSAHNLFDFTVGKTKVSKSESYAHQASHILIGLATSYKIAKEDVNPKIGSHAKIQEILEPLLNWNDSVYKYCDKRFVEYAESKLEDIHTLISLILHNLVRSAGILVTESMLATRLGVDINRSEGWEEFKTLLEDCKYKGVFSSLKDRWWFSSIEDWWYDNEINDLPLRGLTATQRVESIIEATGCSGLTPLVPKYTNGTQSEKYWVNCIVSDTPLDICDAILVSKPDLMSWEQPIYLDPQVTHDREYDRDKYPVHKDYQDKVIPLYERLTKDGD</sequence>
<dbReference type="RefSeq" id="WP_049875348.1">
    <property type="nucleotide sequence ID" value="NZ_JAAKZS010000194.1"/>
</dbReference>
<name>A0A9Q3YJU3_VIBPH</name>
<protein>
    <submittedName>
        <fullName evidence="1">Protein-PII uridylyltransferase</fullName>
    </submittedName>
</protein>
<dbReference type="GO" id="GO:0016779">
    <property type="term" value="F:nucleotidyltransferase activity"/>
    <property type="evidence" value="ECO:0007669"/>
    <property type="project" value="UniProtKB-KW"/>
</dbReference>
<reference evidence="1" key="1">
    <citation type="submission" date="2020-09" db="EMBL/GenBank/DDBJ databases">
        <title>Genome sequence of Vibrio parahaemolyticus isolates.</title>
        <authorList>
            <person name="Hammerl J.A."/>
            <person name="Strauch E."/>
        </authorList>
    </citation>
    <scope>NUCLEOTIDE SEQUENCE</scope>
    <source>
        <strain evidence="1">17-VB00146</strain>
    </source>
</reference>
<comment type="caution">
    <text evidence="1">The sequence shown here is derived from an EMBL/GenBank/DDBJ whole genome shotgun (WGS) entry which is preliminary data.</text>
</comment>
<evidence type="ECO:0000313" key="2">
    <source>
        <dbReference type="Proteomes" id="UP000726777"/>
    </source>
</evidence>
<dbReference type="Proteomes" id="UP000726777">
    <property type="component" value="Unassembled WGS sequence"/>
</dbReference>
<dbReference type="AlphaFoldDB" id="A0A9Q3YJU3"/>
<organism evidence="1 2">
    <name type="scientific">Vibrio parahaemolyticus</name>
    <dbReference type="NCBI Taxonomy" id="670"/>
    <lineage>
        <taxon>Bacteria</taxon>
        <taxon>Pseudomonadati</taxon>
        <taxon>Pseudomonadota</taxon>
        <taxon>Gammaproteobacteria</taxon>
        <taxon>Vibrionales</taxon>
        <taxon>Vibrionaceae</taxon>
        <taxon>Vibrio</taxon>
    </lineage>
</organism>
<keyword evidence="1" id="KW-0808">Transferase</keyword>
<proteinExistence type="predicted"/>
<keyword evidence="1" id="KW-0548">Nucleotidyltransferase</keyword>
<evidence type="ECO:0000313" key="1">
    <source>
        <dbReference type="EMBL" id="MCC3805917.1"/>
    </source>
</evidence>